<proteinExistence type="predicted"/>
<reference evidence="2 3" key="2">
    <citation type="submission" date="2024-07" db="EMBL/GenBank/DDBJ databases">
        <authorList>
            <person name="Akdeniz Z."/>
        </authorList>
    </citation>
    <scope>NUCLEOTIDE SEQUENCE [LARGE SCALE GENOMIC DNA]</scope>
</reference>
<organism evidence="1">
    <name type="scientific">Hexamita inflata</name>
    <dbReference type="NCBI Taxonomy" id="28002"/>
    <lineage>
        <taxon>Eukaryota</taxon>
        <taxon>Metamonada</taxon>
        <taxon>Diplomonadida</taxon>
        <taxon>Hexamitidae</taxon>
        <taxon>Hexamitinae</taxon>
        <taxon>Hexamita</taxon>
    </lineage>
</organism>
<protein>
    <submittedName>
        <fullName evidence="2">Hypothetical_protein</fullName>
    </submittedName>
</protein>
<dbReference type="EMBL" id="CAXDID020000161">
    <property type="protein sequence ID" value="CAL6044797.1"/>
    <property type="molecule type" value="Genomic_DNA"/>
</dbReference>
<comment type="caution">
    <text evidence="1">The sequence shown here is derived from an EMBL/GenBank/DDBJ whole genome shotgun (WGS) entry which is preliminary data.</text>
</comment>
<keyword evidence="3" id="KW-1185">Reference proteome</keyword>
<evidence type="ECO:0000313" key="2">
    <source>
        <dbReference type="EMBL" id="CAL6044797.1"/>
    </source>
</evidence>
<dbReference type="EMBL" id="CATOUU010001119">
    <property type="protein sequence ID" value="CAI9973251.1"/>
    <property type="molecule type" value="Genomic_DNA"/>
</dbReference>
<reference evidence="1" key="1">
    <citation type="submission" date="2023-06" db="EMBL/GenBank/DDBJ databases">
        <authorList>
            <person name="Kurt Z."/>
        </authorList>
    </citation>
    <scope>NUCLEOTIDE SEQUENCE</scope>
</reference>
<evidence type="ECO:0000313" key="3">
    <source>
        <dbReference type="Proteomes" id="UP001642409"/>
    </source>
</evidence>
<evidence type="ECO:0000313" key="1">
    <source>
        <dbReference type="EMBL" id="CAI9973251.1"/>
    </source>
</evidence>
<dbReference type="Proteomes" id="UP001642409">
    <property type="component" value="Unassembled WGS sequence"/>
</dbReference>
<name>A0AA86RFM1_9EUKA</name>
<gene>
    <name evidence="2" type="ORF">HINF_LOCUS40732</name>
    <name evidence="1" type="ORF">HINF_LOCUS60896</name>
</gene>
<accession>A0AA86RFM1</accession>
<sequence>MQQSISTAKQYRFNQYDYAQAKPFIVRQKMYDHSTVEFTTLANPVSQYDLKQIERKFLTPNPLRLPSCCQTYMPHNPISEQFFINNSQKPSIDDLKKRDNKFYKYMERLNKPIPGKVNSELYEQMIKYPANTSFISMDEKTEQFGFLKNHSLEGFKRSASASSYK</sequence>
<dbReference type="AlphaFoldDB" id="A0AA86RFM1"/>